<organism evidence="7 8">
    <name type="scientific">Wallemia hederae</name>
    <dbReference type="NCBI Taxonomy" id="1540922"/>
    <lineage>
        <taxon>Eukaryota</taxon>
        <taxon>Fungi</taxon>
        <taxon>Dikarya</taxon>
        <taxon>Basidiomycota</taxon>
        <taxon>Wallemiomycotina</taxon>
        <taxon>Wallemiomycetes</taxon>
        <taxon>Wallemiales</taxon>
        <taxon>Wallemiaceae</taxon>
        <taxon>Wallemia</taxon>
    </lineage>
</organism>
<dbReference type="EMBL" id="SPNW01000011">
    <property type="protein sequence ID" value="TIA91578.1"/>
    <property type="molecule type" value="Genomic_DNA"/>
</dbReference>
<dbReference type="PROSITE" id="PS50294">
    <property type="entry name" value="WD_REPEATS_REGION"/>
    <property type="match status" value="3"/>
</dbReference>
<evidence type="ECO:0000256" key="1">
    <source>
        <dbReference type="ARBA" id="ARBA00004496"/>
    </source>
</evidence>
<name>A0A4T0FSR7_9BASI</name>
<dbReference type="Proteomes" id="UP000310189">
    <property type="component" value="Unassembled WGS sequence"/>
</dbReference>
<dbReference type="PROSITE" id="PS50082">
    <property type="entry name" value="WD_REPEATS_2"/>
    <property type="match status" value="3"/>
</dbReference>
<evidence type="ECO:0000256" key="5">
    <source>
        <dbReference type="ARBA" id="ARBA00038145"/>
    </source>
</evidence>
<dbReference type="SUPFAM" id="SSF50978">
    <property type="entry name" value="WD40 repeat-like"/>
    <property type="match status" value="1"/>
</dbReference>
<proteinExistence type="inferred from homology"/>
<dbReference type="InterPro" id="IPR036322">
    <property type="entry name" value="WD40_repeat_dom_sf"/>
</dbReference>
<feature type="repeat" description="WD" evidence="6">
    <location>
        <begin position="7"/>
        <end position="49"/>
    </location>
</feature>
<dbReference type="InterPro" id="IPR001680">
    <property type="entry name" value="WD40_rpt"/>
</dbReference>
<dbReference type="PANTHER" id="PTHR22842">
    <property type="entry name" value="WD40 REPEAT PROTEIN"/>
    <property type="match status" value="1"/>
</dbReference>
<dbReference type="AlphaFoldDB" id="A0A4T0FSR7"/>
<keyword evidence="8" id="KW-1185">Reference proteome</keyword>
<dbReference type="PROSITE" id="PS00678">
    <property type="entry name" value="WD_REPEATS_1"/>
    <property type="match status" value="1"/>
</dbReference>
<dbReference type="OrthoDB" id="1068471at2759"/>
<dbReference type="PANTHER" id="PTHR22842:SF3">
    <property type="entry name" value="WD REPEAT DOMAIN-CONTAINING PROTEIN 83"/>
    <property type="match status" value="1"/>
</dbReference>
<evidence type="ECO:0000256" key="6">
    <source>
        <dbReference type="PROSITE-ProRule" id="PRU00221"/>
    </source>
</evidence>
<dbReference type="SMART" id="SM00320">
    <property type="entry name" value="WD40"/>
    <property type="match status" value="7"/>
</dbReference>
<dbReference type="InterPro" id="IPR015943">
    <property type="entry name" value="WD40/YVTN_repeat-like_dom_sf"/>
</dbReference>
<comment type="similarity">
    <text evidence="5">Belongs to the WD repeat MORG1 family.</text>
</comment>
<sequence>MASVTQLLGHSGPVNVVKFNNQAGRYCLSGGRDRTIRLWNPHSGTQVSAYNGHGYEVLGLAITSDNTQFASSGGDKSVFLWDVQGGNVVRRFVGHDSKVNTVAFNDDGSILASASYDSTIRLWDMRARQRLPLQILDDAKDSIMHVCIRGCNIYAASVDGYVRSYDLRAGQLRADYVDHAATCVNPTSDNSALLVSTLDNTLRLLDTGTGSLLASFKGHTAESFRTHSAFGLADATVVSTSEDGRILEWDLLESTLLDDTKRHDKAVLWVDQHPTRPEMLSSGTDGVINFYSK</sequence>
<accession>A0A4T0FSR7</accession>
<gene>
    <name evidence="7" type="ORF">E3P99_00971</name>
</gene>
<feature type="repeat" description="WD" evidence="6">
    <location>
        <begin position="50"/>
        <end position="91"/>
    </location>
</feature>
<evidence type="ECO:0000313" key="7">
    <source>
        <dbReference type="EMBL" id="TIA91578.1"/>
    </source>
</evidence>
<dbReference type="PRINTS" id="PR00320">
    <property type="entry name" value="GPROTEINBRPT"/>
</dbReference>
<evidence type="ECO:0000256" key="2">
    <source>
        <dbReference type="ARBA" id="ARBA00022490"/>
    </source>
</evidence>
<dbReference type="InterPro" id="IPR019775">
    <property type="entry name" value="WD40_repeat_CS"/>
</dbReference>
<dbReference type="Gene3D" id="2.130.10.10">
    <property type="entry name" value="YVTN repeat-like/Quinoprotein amine dehydrogenase"/>
    <property type="match status" value="1"/>
</dbReference>
<dbReference type="SMART" id="SM00564">
    <property type="entry name" value="PQQ"/>
    <property type="match status" value="2"/>
</dbReference>
<comment type="caution">
    <text evidence="7">The sequence shown here is derived from an EMBL/GenBank/DDBJ whole genome shotgun (WGS) entry which is preliminary data.</text>
</comment>
<comment type="subcellular location">
    <subcellularLocation>
        <location evidence="1">Cytoplasm</location>
    </subcellularLocation>
</comment>
<dbReference type="CDD" id="cd00200">
    <property type="entry name" value="WD40"/>
    <property type="match status" value="1"/>
</dbReference>
<dbReference type="InterPro" id="IPR020472">
    <property type="entry name" value="WD40_PAC1"/>
</dbReference>
<keyword evidence="2" id="KW-0963">Cytoplasm</keyword>
<keyword evidence="3 6" id="KW-0853">WD repeat</keyword>
<keyword evidence="4" id="KW-0677">Repeat</keyword>
<feature type="repeat" description="WD" evidence="6">
    <location>
        <begin position="92"/>
        <end position="133"/>
    </location>
</feature>
<dbReference type="InterPro" id="IPR051980">
    <property type="entry name" value="WD_repeat_MORG1"/>
</dbReference>
<dbReference type="GO" id="GO:0005737">
    <property type="term" value="C:cytoplasm"/>
    <property type="evidence" value="ECO:0007669"/>
    <property type="project" value="UniProtKB-SubCell"/>
</dbReference>
<dbReference type="InterPro" id="IPR018391">
    <property type="entry name" value="PQQ_b-propeller_rpt"/>
</dbReference>
<evidence type="ECO:0000256" key="4">
    <source>
        <dbReference type="ARBA" id="ARBA00022737"/>
    </source>
</evidence>
<protein>
    <submittedName>
        <fullName evidence="7">Uncharacterized protein</fullName>
    </submittedName>
</protein>
<dbReference type="GO" id="GO:0000398">
    <property type="term" value="P:mRNA splicing, via spliceosome"/>
    <property type="evidence" value="ECO:0007669"/>
    <property type="project" value="TreeGrafter"/>
</dbReference>
<reference evidence="7 8" key="1">
    <citation type="submission" date="2019-03" db="EMBL/GenBank/DDBJ databases">
        <title>Sequencing 23 genomes of Wallemia ichthyophaga.</title>
        <authorList>
            <person name="Gostincar C."/>
        </authorList>
    </citation>
    <scope>NUCLEOTIDE SEQUENCE [LARGE SCALE GENOMIC DNA]</scope>
    <source>
        <strain evidence="7 8">EXF-5753</strain>
    </source>
</reference>
<evidence type="ECO:0000256" key="3">
    <source>
        <dbReference type="ARBA" id="ARBA00022574"/>
    </source>
</evidence>
<dbReference type="Pfam" id="PF00400">
    <property type="entry name" value="WD40"/>
    <property type="match status" value="3"/>
</dbReference>
<evidence type="ECO:0000313" key="8">
    <source>
        <dbReference type="Proteomes" id="UP000310189"/>
    </source>
</evidence>
<dbReference type="GO" id="GO:0071013">
    <property type="term" value="C:catalytic step 2 spliceosome"/>
    <property type="evidence" value="ECO:0007669"/>
    <property type="project" value="TreeGrafter"/>
</dbReference>